<evidence type="ECO:0000259" key="3">
    <source>
        <dbReference type="Pfam" id="PF00248"/>
    </source>
</evidence>
<dbReference type="Gene3D" id="3.20.20.100">
    <property type="entry name" value="NADP-dependent oxidoreductase domain"/>
    <property type="match status" value="1"/>
</dbReference>
<dbReference type="GO" id="GO:0016491">
    <property type="term" value="F:oxidoreductase activity"/>
    <property type="evidence" value="ECO:0007669"/>
    <property type="project" value="UniProtKB-KW"/>
</dbReference>
<dbReference type="Proteomes" id="UP000248405">
    <property type="component" value="Unassembled WGS sequence"/>
</dbReference>
<dbReference type="RefSeq" id="XP_025562818.1">
    <property type="nucleotide sequence ID" value="XM_025708830.1"/>
</dbReference>
<organism evidence="4 5">
    <name type="scientific">Aspergillus vadensis (strain CBS 113365 / IMI 142717 / IBT 24658)</name>
    <dbReference type="NCBI Taxonomy" id="1448311"/>
    <lineage>
        <taxon>Eukaryota</taxon>
        <taxon>Fungi</taxon>
        <taxon>Dikarya</taxon>
        <taxon>Ascomycota</taxon>
        <taxon>Pezizomycotina</taxon>
        <taxon>Eurotiomycetes</taxon>
        <taxon>Eurotiomycetidae</taxon>
        <taxon>Eurotiales</taxon>
        <taxon>Aspergillaceae</taxon>
        <taxon>Aspergillus</taxon>
        <taxon>Aspergillus subgen. Circumdati</taxon>
    </lineage>
</organism>
<dbReference type="InterPro" id="IPR036812">
    <property type="entry name" value="NAD(P)_OxRdtase_dom_sf"/>
</dbReference>
<feature type="domain" description="NADP-dependent oxidoreductase" evidence="3">
    <location>
        <begin position="80"/>
        <end position="225"/>
    </location>
</feature>
<dbReference type="SUPFAM" id="SSF51430">
    <property type="entry name" value="NAD(P)-linked oxidoreductase"/>
    <property type="match status" value="1"/>
</dbReference>
<name>A0A319BAY1_ASPVC</name>
<dbReference type="InterPro" id="IPR050523">
    <property type="entry name" value="AKR_Detox_Biosynth"/>
</dbReference>
<dbReference type="OrthoDB" id="48988at2759"/>
<dbReference type="AlphaFoldDB" id="A0A319BAY1"/>
<evidence type="ECO:0000313" key="4">
    <source>
        <dbReference type="EMBL" id="PYH69024.1"/>
    </source>
</evidence>
<dbReference type="PANTHER" id="PTHR43364:SF15">
    <property type="entry name" value="ARYL-ALCOHOL DEHYDROGENASE AAD16-RELATED"/>
    <property type="match status" value="1"/>
</dbReference>
<reference evidence="4" key="1">
    <citation type="submission" date="2016-12" db="EMBL/GenBank/DDBJ databases">
        <title>The genomes of Aspergillus section Nigri reveals drivers in fungal speciation.</title>
        <authorList>
            <consortium name="DOE Joint Genome Institute"/>
            <person name="Vesth T.C."/>
            <person name="Nybo J."/>
            <person name="Theobald S."/>
            <person name="Brandl J."/>
            <person name="Frisvad J.C."/>
            <person name="Nielsen K.F."/>
            <person name="Lyhne E.K."/>
            <person name="Kogle M.E."/>
            <person name="Kuo A."/>
            <person name="Riley R."/>
            <person name="Clum A."/>
            <person name="Nolan M."/>
            <person name="Lipzen A."/>
            <person name="Salamov A."/>
            <person name="Henrissat B."/>
            <person name="Wiebenga A."/>
            <person name="De Vries R.P."/>
            <person name="Grigoriev I.V."/>
            <person name="Mortensen U.H."/>
            <person name="Andersen M.R."/>
            <person name="Baker S.E."/>
        </authorList>
    </citation>
    <scope>NUCLEOTIDE SEQUENCE [LARGE SCALE GENOMIC DNA]</scope>
    <source>
        <strain evidence="4">CBS 113365</strain>
    </source>
</reference>
<evidence type="ECO:0000256" key="2">
    <source>
        <dbReference type="ARBA" id="ARBA00038157"/>
    </source>
</evidence>
<evidence type="ECO:0000313" key="5">
    <source>
        <dbReference type="Proteomes" id="UP000248405"/>
    </source>
</evidence>
<dbReference type="InterPro" id="IPR023210">
    <property type="entry name" value="NADP_OxRdtase_dom"/>
</dbReference>
<evidence type="ECO:0000256" key="1">
    <source>
        <dbReference type="ARBA" id="ARBA00023002"/>
    </source>
</evidence>
<keyword evidence="1" id="KW-0560">Oxidoreductase</keyword>
<comment type="similarity">
    <text evidence="2">Belongs to the aldo/keto reductase family. Aldo/keto reductase 2 subfamily.</text>
</comment>
<protein>
    <submittedName>
        <fullName evidence="4">Aldo/keto reductase</fullName>
    </submittedName>
</protein>
<dbReference type="EMBL" id="KZ821624">
    <property type="protein sequence ID" value="PYH69024.1"/>
    <property type="molecule type" value="Genomic_DNA"/>
</dbReference>
<dbReference type="Pfam" id="PF00248">
    <property type="entry name" value="Aldo_ket_red"/>
    <property type="match status" value="1"/>
</dbReference>
<proteinExistence type="inferred from homology"/>
<accession>A0A319BAY1</accession>
<sequence length="244" mass="27873">MSITEKTPKVNTVNSHSNRTSEILITKASAEYNIPQNRIVIMTKLYCPVFDPDSPSRPNPAINNGELVNQMGLSRKKYIFDTPEEIMGALHDLVRMGKLARLQYTAKMNNWTTFTSMRGLWNLLYREKEREVNPFYKTEGNGLIPWSQLARGLLARPWNAQTYRSSQDKKTVKWFSGEQNKVIVSRVEQLAKMKGCSMSAVAITWLLKKDACPIVGLNSMERIESAGEESNLLRDVSDPWTEWP</sequence>
<dbReference type="GeneID" id="37213422"/>
<dbReference type="PANTHER" id="PTHR43364">
    <property type="entry name" value="NADH-SPECIFIC METHYLGLYOXAL REDUCTASE-RELATED"/>
    <property type="match status" value="1"/>
</dbReference>
<keyword evidence="5" id="KW-1185">Reference proteome</keyword>
<gene>
    <name evidence="4" type="ORF">BO88DRAFT_425405</name>
</gene>